<evidence type="ECO:0000313" key="6">
    <source>
        <dbReference type="Proteomes" id="UP000198552"/>
    </source>
</evidence>
<protein>
    <recommendedName>
        <fullName evidence="2">protein-tyrosine-phosphatase</fullName>
        <ecNumber evidence="2">3.1.3.48</ecNumber>
    </recommendedName>
</protein>
<evidence type="ECO:0000313" key="5">
    <source>
        <dbReference type="EMBL" id="SDM68323.1"/>
    </source>
</evidence>
<dbReference type="PROSITE" id="PS50056">
    <property type="entry name" value="TYR_PHOSPHATASE_2"/>
    <property type="match status" value="1"/>
</dbReference>
<dbReference type="GO" id="GO:0004725">
    <property type="term" value="F:protein tyrosine phosphatase activity"/>
    <property type="evidence" value="ECO:0007669"/>
    <property type="project" value="UniProtKB-EC"/>
</dbReference>
<dbReference type="InterPro" id="IPR001763">
    <property type="entry name" value="Rhodanese-like_dom"/>
</dbReference>
<dbReference type="InterPro" id="IPR029021">
    <property type="entry name" value="Prot-tyrosine_phosphatase-like"/>
</dbReference>
<keyword evidence="6" id="KW-1185">Reference proteome</keyword>
<feature type="domain" description="Rhodanese" evidence="4">
    <location>
        <begin position="136"/>
        <end position="236"/>
    </location>
</feature>
<sequence length="262" mass="28764">MARAARRHSGQGMTTLPRSVALSGASNFRDLGGYAGLDGRTVRWRRLFRSDHLAALTPEDTRALSGLGLARALDLRGTQERAAQAYALPDVRYHALPIEPVVAQRAQEMAATGQAMDAALARRLMHDTYRAFVADNEAQFAALFEHLLQDDSPLVFHCTAGKDRTGFAAALILRALGVPQDVVLHDYLLTNGLYRRPAVLQGSAPPEVLDVIWRVQADFLQAAFDALEQEHGSLQRYLERALRLDEAARARLGQLYLQAPGA</sequence>
<dbReference type="STRING" id="1527607.SAMN05428957_11197"/>
<dbReference type="PROSITE" id="PS50206">
    <property type="entry name" value="RHODANESE_3"/>
    <property type="match status" value="1"/>
</dbReference>
<dbReference type="EC" id="3.1.3.48" evidence="2"/>
<evidence type="ECO:0000259" key="4">
    <source>
        <dbReference type="PROSITE" id="PS50206"/>
    </source>
</evidence>
<evidence type="ECO:0000259" key="3">
    <source>
        <dbReference type="PROSITE" id="PS50056"/>
    </source>
</evidence>
<name>A0A1G9V8A4_9BURK</name>
<dbReference type="Proteomes" id="UP000198552">
    <property type="component" value="Unassembled WGS sequence"/>
</dbReference>
<dbReference type="InterPro" id="IPR026893">
    <property type="entry name" value="Tyr/Ser_Pase_IphP-type"/>
</dbReference>
<dbReference type="SUPFAM" id="SSF52799">
    <property type="entry name" value="(Phosphotyrosine protein) phosphatases II"/>
    <property type="match status" value="1"/>
</dbReference>
<dbReference type="InterPro" id="IPR016130">
    <property type="entry name" value="Tyr_Pase_AS"/>
</dbReference>
<dbReference type="PANTHER" id="PTHR31126">
    <property type="entry name" value="TYROSINE-PROTEIN PHOSPHATASE"/>
    <property type="match status" value="1"/>
</dbReference>
<dbReference type="PANTHER" id="PTHR31126:SF1">
    <property type="entry name" value="TYROSINE SPECIFIC PROTEIN PHOSPHATASES DOMAIN-CONTAINING PROTEIN"/>
    <property type="match status" value="1"/>
</dbReference>
<dbReference type="PROSITE" id="PS00383">
    <property type="entry name" value="TYR_PHOSPHATASE_1"/>
    <property type="match status" value="1"/>
</dbReference>
<accession>A0A1G9V8A4</accession>
<dbReference type="OrthoDB" id="1188001at2"/>
<feature type="domain" description="Tyrosine specific protein phosphatases" evidence="3">
    <location>
        <begin position="138"/>
        <end position="201"/>
    </location>
</feature>
<dbReference type="Gene3D" id="3.90.190.10">
    <property type="entry name" value="Protein tyrosine phosphatase superfamily"/>
    <property type="match status" value="1"/>
</dbReference>
<dbReference type="EMBL" id="FNHP01000011">
    <property type="protein sequence ID" value="SDM68323.1"/>
    <property type="molecule type" value="Genomic_DNA"/>
</dbReference>
<proteinExistence type="inferred from homology"/>
<dbReference type="InterPro" id="IPR000387">
    <property type="entry name" value="Tyr_Pase_dom"/>
</dbReference>
<evidence type="ECO:0000256" key="2">
    <source>
        <dbReference type="ARBA" id="ARBA00013064"/>
    </source>
</evidence>
<dbReference type="Pfam" id="PF13350">
    <property type="entry name" value="Y_phosphatase3"/>
    <property type="match status" value="1"/>
</dbReference>
<organism evidence="5 6">
    <name type="scientific">Oryzisolibacter propanilivorax</name>
    <dbReference type="NCBI Taxonomy" id="1527607"/>
    <lineage>
        <taxon>Bacteria</taxon>
        <taxon>Pseudomonadati</taxon>
        <taxon>Pseudomonadota</taxon>
        <taxon>Betaproteobacteria</taxon>
        <taxon>Burkholderiales</taxon>
        <taxon>Comamonadaceae</taxon>
        <taxon>Oryzisolibacter</taxon>
    </lineage>
</organism>
<reference evidence="6" key="1">
    <citation type="submission" date="2016-10" db="EMBL/GenBank/DDBJ databases">
        <authorList>
            <person name="Varghese N."/>
            <person name="Submissions S."/>
        </authorList>
    </citation>
    <scope>NUCLEOTIDE SEQUENCE [LARGE SCALE GENOMIC DNA]</scope>
    <source>
        <strain evidence="6">EPL6</strain>
    </source>
</reference>
<dbReference type="AlphaFoldDB" id="A0A1G9V8A4"/>
<gene>
    <name evidence="5" type="ORF">SAMN05428957_11197</name>
</gene>
<comment type="similarity">
    <text evidence="1">Belongs to the protein-tyrosine phosphatase family.</text>
</comment>
<evidence type="ECO:0000256" key="1">
    <source>
        <dbReference type="ARBA" id="ARBA00009580"/>
    </source>
</evidence>